<evidence type="ECO:0000256" key="8">
    <source>
        <dbReference type="ARBA" id="ARBA00041958"/>
    </source>
</evidence>
<dbReference type="GO" id="GO:0097431">
    <property type="term" value="C:mitotic spindle pole"/>
    <property type="evidence" value="ECO:0007669"/>
    <property type="project" value="TreeGrafter"/>
</dbReference>
<evidence type="ECO:0000256" key="7">
    <source>
        <dbReference type="ARBA" id="ARBA00039966"/>
    </source>
</evidence>
<accession>A0A914C1X1</accession>
<organism evidence="9 10">
    <name type="scientific">Acrobeloides nanus</name>
    <dbReference type="NCBI Taxonomy" id="290746"/>
    <lineage>
        <taxon>Eukaryota</taxon>
        <taxon>Metazoa</taxon>
        <taxon>Ecdysozoa</taxon>
        <taxon>Nematoda</taxon>
        <taxon>Chromadorea</taxon>
        <taxon>Rhabditida</taxon>
        <taxon>Tylenchina</taxon>
        <taxon>Cephalobomorpha</taxon>
        <taxon>Cephaloboidea</taxon>
        <taxon>Cephalobidae</taxon>
        <taxon>Acrobeloides</taxon>
    </lineage>
</organism>
<dbReference type="AlphaFoldDB" id="A0A914C1X1"/>
<dbReference type="InterPro" id="IPR049039">
    <property type="entry name" value="RMD1-3_a_helical_rpt"/>
</dbReference>
<evidence type="ECO:0000256" key="6">
    <source>
        <dbReference type="ARBA" id="ARBA00023212"/>
    </source>
</evidence>
<evidence type="ECO:0000313" key="10">
    <source>
        <dbReference type="WBParaSite" id="ACRNAN_Path_153.g555.t1"/>
    </source>
</evidence>
<evidence type="ECO:0000256" key="4">
    <source>
        <dbReference type="ARBA" id="ARBA00022737"/>
    </source>
</evidence>
<dbReference type="PANTHER" id="PTHR16056:SF16">
    <property type="entry name" value="REGULATOR OF MICROTUBULE DYNAMICS PROTEIN 1"/>
    <property type="match status" value="1"/>
</dbReference>
<dbReference type="InterPro" id="IPR011990">
    <property type="entry name" value="TPR-like_helical_dom_sf"/>
</dbReference>
<evidence type="ECO:0000256" key="1">
    <source>
        <dbReference type="ARBA" id="ARBA00004245"/>
    </source>
</evidence>
<name>A0A914C1X1_9BILA</name>
<dbReference type="PANTHER" id="PTHR16056">
    <property type="entry name" value="REGULATOR OF MICROTUBULE DYNAMICS PROTEIN"/>
    <property type="match status" value="1"/>
</dbReference>
<keyword evidence="5" id="KW-0802">TPR repeat</keyword>
<dbReference type="Pfam" id="PF21033">
    <property type="entry name" value="RMD1-3"/>
    <property type="match status" value="1"/>
</dbReference>
<dbReference type="GO" id="GO:0008017">
    <property type="term" value="F:microtubule binding"/>
    <property type="evidence" value="ECO:0007669"/>
    <property type="project" value="TreeGrafter"/>
</dbReference>
<dbReference type="Gene3D" id="1.25.40.10">
    <property type="entry name" value="Tetratricopeptide repeat domain"/>
    <property type="match status" value="1"/>
</dbReference>
<keyword evidence="3" id="KW-0963">Cytoplasm</keyword>
<keyword evidence="4" id="KW-0677">Repeat</keyword>
<reference evidence="10" key="1">
    <citation type="submission" date="2022-11" db="UniProtKB">
        <authorList>
            <consortium name="WormBaseParasite"/>
        </authorList>
    </citation>
    <scope>IDENTIFICATION</scope>
</reference>
<sequence length="213" mass="24626">MKSLFFRFASNFNAFLLRSSPRIFFRPFHQAWVKHQKQVLISGGGGTMLAWTLFGKSDKEESKTATEPAYKLSLPPDVQAADTHYKYYALDSCYRLLAKYEDKTEEPEILWRLARVIHDLGKNETDSEKRKQKIYKSLKLVEKALQNEGPSGNWAAHKWYAIILNAVGEIEGTKSLIKKANEIKTHLERALELNPYDATTWHVLGYYGEYFVE</sequence>
<dbReference type="SUPFAM" id="SSF48452">
    <property type="entry name" value="TPR-like"/>
    <property type="match status" value="1"/>
</dbReference>
<dbReference type="Proteomes" id="UP000887540">
    <property type="component" value="Unplaced"/>
</dbReference>
<dbReference type="GO" id="GO:0005876">
    <property type="term" value="C:spindle microtubule"/>
    <property type="evidence" value="ECO:0007669"/>
    <property type="project" value="TreeGrafter"/>
</dbReference>
<comment type="subcellular location">
    <subcellularLocation>
        <location evidence="1">Cytoplasm</location>
        <location evidence="1">Cytoskeleton</location>
    </subcellularLocation>
</comment>
<evidence type="ECO:0000313" key="9">
    <source>
        <dbReference type="Proteomes" id="UP000887540"/>
    </source>
</evidence>
<comment type="subunit">
    <text evidence="2">Interacts with microtubules.</text>
</comment>
<keyword evidence="9" id="KW-1185">Reference proteome</keyword>
<protein>
    <recommendedName>
        <fullName evidence="7">Regulator of microtubule dynamics protein 1</fullName>
    </recommendedName>
    <alternativeName>
        <fullName evidence="8">Protein FAM82B</fullName>
    </alternativeName>
</protein>
<proteinExistence type="predicted"/>
<evidence type="ECO:0000256" key="3">
    <source>
        <dbReference type="ARBA" id="ARBA00022490"/>
    </source>
</evidence>
<evidence type="ECO:0000256" key="2">
    <source>
        <dbReference type="ARBA" id="ARBA00011375"/>
    </source>
</evidence>
<dbReference type="WBParaSite" id="ACRNAN_Path_153.g555.t1">
    <property type="protein sequence ID" value="ACRNAN_Path_153.g555.t1"/>
    <property type="gene ID" value="ACRNAN_Path_153.g555"/>
</dbReference>
<evidence type="ECO:0000256" key="5">
    <source>
        <dbReference type="ARBA" id="ARBA00022803"/>
    </source>
</evidence>
<keyword evidence="6" id="KW-0206">Cytoskeleton</keyword>
<dbReference type="GO" id="GO:0005739">
    <property type="term" value="C:mitochondrion"/>
    <property type="evidence" value="ECO:0007669"/>
    <property type="project" value="TreeGrafter"/>
</dbReference>